<evidence type="ECO:0000313" key="3">
    <source>
        <dbReference type="Proteomes" id="UP000800096"/>
    </source>
</evidence>
<accession>A0A6A5QFV3</accession>
<name>A0A6A5QFV3_AMPQU</name>
<dbReference type="AlphaFoldDB" id="A0A6A5QFV3"/>
<dbReference type="EMBL" id="ML979138">
    <property type="protein sequence ID" value="KAF1913700.1"/>
    <property type="molecule type" value="Genomic_DNA"/>
</dbReference>
<feature type="compositionally biased region" description="Basic and acidic residues" evidence="1">
    <location>
        <begin position="149"/>
        <end position="161"/>
    </location>
</feature>
<reference evidence="2" key="1">
    <citation type="journal article" date="2020" name="Stud. Mycol.">
        <title>101 Dothideomycetes genomes: a test case for predicting lifestyles and emergence of pathogens.</title>
        <authorList>
            <person name="Haridas S."/>
            <person name="Albert R."/>
            <person name="Binder M."/>
            <person name="Bloem J."/>
            <person name="Labutti K."/>
            <person name="Salamov A."/>
            <person name="Andreopoulos B."/>
            <person name="Baker S."/>
            <person name="Barry K."/>
            <person name="Bills G."/>
            <person name="Bluhm B."/>
            <person name="Cannon C."/>
            <person name="Castanera R."/>
            <person name="Culley D."/>
            <person name="Daum C."/>
            <person name="Ezra D."/>
            <person name="Gonzalez J."/>
            <person name="Henrissat B."/>
            <person name="Kuo A."/>
            <person name="Liang C."/>
            <person name="Lipzen A."/>
            <person name="Lutzoni F."/>
            <person name="Magnuson J."/>
            <person name="Mondo S."/>
            <person name="Nolan M."/>
            <person name="Ohm R."/>
            <person name="Pangilinan J."/>
            <person name="Park H.-J."/>
            <person name="Ramirez L."/>
            <person name="Alfaro M."/>
            <person name="Sun H."/>
            <person name="Tritt A."/>
            <person name="Yoshinaga Y."/>
            <person name="Zwiers L.-H."/>
            <person name="Turgeon B."/>
            <person name="Goodwin S."/>
            <person name="Spatafora J."/>
            <person name="Crous P."/>
            <person name="Grigoriev I."/>
        </authorList>
    </citation>
    <scope>NUCLEOTIDE SEQUENCE</scope>
    <source>
        <strain evidence="2">HMLAC05119</strain>
    </source>
</reference>
<dbReference type="Proteomes" id="UP000800096">
    <property type="component" value="Unassembled WGS sequence"/>
</dbReference>
<evidence type="ECO:0000313" key="2">
    <source>
        <dbReference type="EMBL" id="KAF1913700.1"/>
    </source>
</evidence>
<gene>
    <name evidence="2" type="ORF">BDU57DRAFT_531576</name>
</gene>
<feature type="compositionally biased region" description="Polar residues" evidence="1">
    <location>
        <begin position="196"/>
        <end position="206"/>
    </location>
</feature>
<evidence type="ECO:0000256" key="1">
    <source>
        <dbReference type="SAM" id="MobiDB-lite"/>
    </source>
</evidence>
<proteinExistence type="predicted"/>
<organism evidence="2 3">
    <name type="scientific">Ampelomyces quisqualis</name>
    <name type="common">Powdery mildew agent</name>
    <dbReference type="NCBI Taxonomy" id="50730"/>
    <lineage>
        <taxon>Eukaryota</taxon>
        <taxon>Fungi</taxon>
        <taxon>Dikarya</taxon>
        <taxon>Ascomycota</taxon>
        <taxon>Pezizomycotina</taxon>
        <taxon>Dothideomycetes</taxon>
        <taxon>Pleosporomycetidae</taxon>
        <taxon>Pleosporales</taxon>
        <taxon>Pleosporineae</taxon>
        <taxon>Phaeosphaeriaceae</taxon>
        <taxon>Ampelomyces</taxon>
    </lineage>
</organism>
<protein>
    <submittedName>
        <fullName evidence="2">Uncharacterized protein</fullName>
    </submittedName>
</protein>
<feature type="region of interest" description="Disordered" evidence="1">
    <location>
        <begin position="140"/>
        <end position="217"/>
    </location>
</feature>
<feature type="compositionally biased region" description="Basic and acidic residues" evidence="1">
    <location>
        <begin position="180"/>
        <end position="195"/>
    </location>
</feature>
<keyword evidence="3" id="KW-1185">Reference proteome</keyword>
<sequence length="217" mass="24128">MAGPCSEGASENEVPVPRSTRAQQHELGHFQCPQAKLRIRMTGQDGSRFEQQALEVPAAGAKVWYPGRRCWWNKCSAWQHECSDTTSSLRSIPRFQASHKPGCSAFMVEINDLPCAKTYSGGVAMTRHLIERFSRWRFAQSGPPHGHCPGRDFQTRSRAEPESNSTTQASKQNTAYNICHSREESSISSTRKEVPTSKSESSNTMLDTLGQGIARAR</sequence>
<feature type="compositionally biased region" description="Polar residues" evidence="1">
    <location>
        <begin position="162"/>
        <end position="176"/>
    </location>
</feature>
<feature type="region of interest" description="Disordered" evidence="1">
    <location>
        <begin position="1"/>
        <end position="20"/>
    </location>
</feature>